<feature type="compositionally biased region" description="Polar residues" evidence="1">
    <location>
        <begin position="71"/>
        <end position="89"/>
    </location>
</feature>
<dbReference type="KEGG" id="mhor:MSHOH_0514"/>
<sequence>MFIKIFRVSVLAVFVLVSIAGAAPFAYVTTIGIDTGTVFVIDTATNTVTATVNTGKYTMNGPVGVVIGPFTGSNRNEKSTGATANEPDQSTIATSNATEKIGVEEINLSSSEEKNTVEFNNSNNNNYNDTNNSESNNGSSSGQNESNKNNSTPGFGLLVSLACMYGERKLWKK</sequence>
<dbReference type="HOGENOM" id="CLU_131905_0_0_2"/>
<keyword evidence="3" id="KW-1185">Reference proteome</keyword>
<accession>A0A0E3SB67</accession>
<dbReference type="PANTHER" id="PTHR47197:SF3">
    <property type="entry name" value="DIHYDRO-HEME D1 DEHYDROGENASE"/>
    <property type="match status" value="1"/>
</dbReference>
<evidence type="ECO:0000256" key="1">
    <source>
        <dbReference type="SAM" id="MobiDB-lite"/>
    </source>
</evidence>
<feature type="region of interest" description="Disordered" evidence="1">
    <location>
        <begin position="109"/>
        <end position="152"/>
    </location>
</feature>
<feature type="compositionally biased region" description="Low complexity" evidence="1">
    <location>
        <begin position="120"/>
        <end position="151"/>
    </location>
</feature>
<dbReference type="AlphaFoldDB" id="A0A0E3SB67"/>
<dbReference type="InterPro" id="IPR011045">
    <property type="entry name" value="N2O_reductase_N"/>
</dbReference>
<feature type="region of interest" description="Disordered" evidence="1">
    <location>
        <begin position="70"/>
        <end position="89"/>
    </location>
</feature>
<dbReference type="InterPro" id="IPR051200">
    <property type="entry name" value="Host-pathogen_enzymatic-act"/>
</dbReference>
<protein>
    <submittedName>
        <fullName evidence="2">Uncharacterized protein</fullName>
    </submittedName>
</protein>
<organism evidence="2 3">
    <name type="scientific">Methanosarcina horonobensis HB-1 = JCM 15518</name>
    <dbReference type="NCBI Taxonomy" id="1434110"/>
    <lineage>
        <taxon>Archaea</taxon>
        <taxon>Methanobacteriati</taxon>
        <taxon>Methanobacteriota</taxon>
        <taxon>Stenosarchaea group</taxon>
        <taxon>Methanomicrobia</taxon>
        <taxon>Methanosarcinales</taxon>
        <taxon>Methanosarcinaceae</taxon>
        <taxon>Methanosarcina</taxon>
    </lineage>
</organism>
<gene>
    <name evidence="2" type="ORF">MSHOH_0514</name>
</gene>
<dbReference type="EMBL" id="CP009516">
    <property type="protein sequence ID" value="AKB76997.1"/>
    <property type="molecule type" value="Genomic_DNA"/>
</dbReference>
<evidence type="ECO:0000313" key="3">
    <source>
        <dbReference type="Proteomes" id="UP000033101"/>
    </source>
</evidence>
<dbReference type="PATRIC" id="fig|1434110.4.peg.619"/>
<dbReference type="SUPFAM" id="SSF50974">
    <property type="entry name" value="Nitrous oxide reductase, N-terminal domain"/>
    <property type="match status" value="1"/>
</dbReference>
<evidence type="ECO:0000313" key="2">
    <source>
        <dbReference type="EMBL" id="AKB76997.1"/>
    </source>
</evidence>
<name>A0A0E3SB67_9EURY</name>
<dbReference type="Proteomes" id="UP000033101">
    <property type="component" value="Chromosome"/>
</dbReference>
<dbReference type="PANTHER" id="PTHR47197">
    <property type="entry name" value="PROTEIN NIRF"/>
    <property type="match status" value="1"/>
</dbReference>
<reference evidence="2 3" key="1">
    <citation type="submission" date="2014-07" db="EMBL/GenBank/DDBJ databases">
        <title>Methanogenic archaea and the global carbon cycle.</title>
        <authorList>
            <person name="Henriksen J.R."/>
            <person name="Luke J."/>
            <person name="Reinhart S."/>
            <person name="Benedict M.N."/>
            <person name="Youngblut N.D."/>
            <person name="Metcalf M.E."/>
            <person name="Whitaker R.J."/>
            <person name="Metcalf W.W."/>
        </authorList>
    </citation>
    <scope>NUCLEOTIDE SEQUENCE [LARGE SCALE GENOMIC DNA]</scope>
    <source>
        <strain evidence="2 3">HB-1</strain>
    </source>
</reference>
<proteinExistence type="predicted"/>